<evidence type="ECO:0000313" key="2">
    <source>
        <dbReference type="EMBL" id="SJL17290.1"/>
    </source>
</evidence>
<sequence length="35" mass="4068">METPSTYATVAVIGVYHMLQVYNYAIRLEYAEEQI</sequence>
<keyword evidence="3" id="KW-1185">Reference proteome</keyword>
<dbReference type="EMBL" id="FUEG01000042">
    <property type="protein sequence ID" value="SJL17290.1"/>
    <property type="molecule type" value="Genomic_DNA"/>
</dbReference>
<organism evidence="2 3">
    <name type="scientific">Armillaria ostoyae</name>
    <name type="common">Armillaria root rot fungus</name>
    <dbReference type="NCBI Taxonomy" id="47428"/>
    <lineage>
        <taxon>Eukaryota</taxon>
        <taxon>Fungi</taxon>
        <taxon>Dikarya</taxon>
        <taxon>Basidiomycota</taxon>
        <taxon>Agaricomycotina</taxon>
        <taxon>Agaricomycetes</taxon>
        <taxon>Agaricomycetidae</taxon>
        <taxon>Agaricales</taxon>
        <taxon>Marasmiineae</taxon>
        <taxon>Physalacriaceae</taxon>
        <taxon>Armillaria</taxon>
    </lineage>
</organism>
<keyword evidence="1" id="KW-0472">Membrane</keyword>
<name>A0A284S8J5_ARMOS</name>
<keyword evidence="1" id="KW-0812">Transmembrane</keyword>
<feature type="transmembrane region" description="Helical" evidence="1">
    <location>
        <begin position="6"/>
        <end position="25"/>
    </location>
</feature>
<accession>A0A284S8J5</accession>
<protein>
    <submittedName>
        <fullName evidence="2">Uncharacterized protein</fullName>
    </submittedName>
</protein>
<reference evidence="3" key="1">
    <citation type="journal article" date="2017" name="Nat. Ecol. Evol.">
        <title>Genome expansion and lineage-specific genetic innovations in the forest pathogenic fungi Armillaria.</title>
        <authorList>
            <person name="Sipos G."/>
            <person name="Prasanna A.N."/>
            <person name="Walter M.C."/>
            <person name="O'Connor E."/>
            <person name="Balint B."/>
            <person name="Krizsan K."/>
            <person name="Kiss B."/>
            <person name="Hess J."/>
            <person name="Varga T."/>
            <person name="Slot J."/>
            <person name="Riley R."/>
            <person name="Boka B."/>
            <person name="Rigling D."/>
            <person name="Barry K."/>
            <person name="Lee J."/>
            <person name="Mihaltcheva S."/>
            <person name="LaButti K."/>
            <person name="Lipzen A."/>
            <person name="Waldron R."/>
            <person name="Moloney N.M."/>
            <person name="Sperisen C."/>
            <person name="Kredics L."/>
            <person name="Vagvoelgyi C."/>
            <person name="Patrignani A."/>
            <person name="Fitzpatrick D."/>
            <person name="Nagy I."/>
            <person name="Doyle S."/>
            <person name="Anderson J.B."/>
            <person name="Grigoriev I.V."/>
            <person name="Gueldener U."/>
            <person name="Muensterkoetter M."/>
            <person name="Nagy L.G."/>
        </authorList>
    </citation>
    <scope>NUCLEOTIDE SEQUENCE [LARGE SCALE GENOMIC DNA]</scope>
    <source>
        <strain evidence="3">C18/9</strain>
    </source>
</reference>
<proteinExistence type="predicted"/>
<gene>
    <name evidence="2" type="ORF">ARMOST_20837</name>
</gene>
<evidence type="ECO:0000256" key="1">
    <source>
        <dbReference type="SAM" id="Phobius"/>
    </source>
</evidence>
<dbReference type="Proteomes" id="UP000219338">
    <property type="component" value="Unassembled WGS sequence"/>
</dbReference>
<evidence type="ECO:0000313" key="3">
    <source>
        <dbReference type="Proteomes" id="UP000219338"/>
    </source>
</evidence>
<dbReference type="AlphaFoldDB" id="A0A284S8J5"/>
<keyword evidence="1" id="KW-1133">Transmembrane helix</keyword>